<dbReference type="OrthoDB" id="6078166at2"/>
<proteinExistence type="predicted"/>
<evidence type="ECO:0000256" key="1">
    <source>
        <dbReference type="SAM" id="SignalP"/>
    </source>
</evidence>
<feature type="chain" id="PRO_5014342861" description="MetA-pathway of phenol degradation" evidence="1">
    <location>
        <begin position="24"/>
        <end position="262"/>
    </location>
</feature>
<evidence type="ECO:0008006" key="4">
    <source>
        <dbReference type="Google" id="ProtNLM"/>
    </source>
</evidence>
<dbReference type="RefSeq" id="WP_103075552.1">
    <property type="nucleotide sequence ID" value="NZ_NPZB01000002.1"/>
</dbReference>
<gene>
    <name evidence="2" type="ORF">Lysil_2080</name>
</gene>
<evidence type="ECO:0000313" key="2">
    <source>
        <dbReference type="EMBL" id="PNS07904.1"/>
    </source>
</evidence>
<protein>
    <recommendedName>
        <fullName evidence="4">MetA-pathway of phenol degradation</fullName>
    </recommendedName>
</protein>
<evidence type="ECO:0000313" key="3">
    <source>
        <dbReference type="Proteomes" id="UP000236220"/>
    </source>
</evidence>
<sequence length="262" mass="27767">MAIALRWMMCLLVLATPIRIVHAQSQDAQDVDPQFDRPGISFASWSLPAGSVAWEQGLPDATWQHDGEAHVFQAVADSHLRIGMGHGLELQLIGSPYAFQRLSGGGSRQNAHGQGDGALALKWTPTAPSAAWSWAVLGTHKLASGDATFGTQGRAEQLAVTVTRSLDGNQSLTGSVARDLQASGNGWLTSLSYGFPIGSRVAGYLQAGSGSGVDRTRVAGGGVTMLLRHRVQLDGWLLRGLDRNSPDWQAGFGVSMALTRGR</sequence>
<accession>A0A2K1PYN2</accession>
<comment type="caution">
    <text evidence="2">The sequence shown here is derived from an EMBL/GenBank/DDBJ whole genome shotgun (WGS) entry which is preliminary data.</text>
</comment>
<keyword evidence="3" id="KW-1185">Reference proteome</keyword>
<dbReference type="EMBL" id="NPZB01000002">
    <property type="protein sequence ID" value="PNS07904.1"/>
    <property type="molecule type" value="Genomic_DNA"/>
</dbReference>
<organism evidence="2 3">
    <name type="scientific">Solilutibacter silvestris</name>
    <dbReference type="NCBI Taxonomy" id="1645665"/>
    <lineage>
        <taxon>Bacteria</taxon>
        <taxon>Pseudomonadati</taxon>
        <taxon>Pseudomonadota</taxon>
        <taxon>Gammaproteobacteria</taxon>
        <taxon>Lysobacterales</taxon>
        <taxon>Lysobacteraceae</taxon>
        <taxon>Solilutibacter</taxon>
    </lineage>
</organism>
<name>A0A2K1PYN2_9GAMM</name>
<feature type="signal peptide" evidence="1">
    <location>
        <begin position="1"/>
        <end position="23"/>
    </location>
</feature>
<reference evidence="2 3" key="1">
    <citation type="submission" date="2017-08" db="EMBL/GenBank/DDBJ databases">
        <title>Lysobacter sylvestris genome.</title>
        <authorList>
            <person name="Zhang D.-C."/>
            <person name="Albuquerque L."/>
            <person name="Franca L."/>
            <person name="Froufe H.J.C."/>
            <person name="Barroso C."/>
            <person name="Egas C."/>
            <person name="Da Costa M."/>
            <person name="Margesin R."/>
        </authorList>
    </citation>
    <scope>NUCLEOTIDE SEQUENCE [LARGE SCALE GENOMIC DNA]</scope>
    <source>
        <strain evidence="2 3">AM20-91</strain>
    </source>
</reference>
<dbReference type="AlphaFoldDB" id="A0A2K1PYN2"/>
<dbReference type="Pfam" id="PF13557">
    <property type="entry name" value="Phenol_MetA_deg"/>
    <property type="match status" value="1"/>
</dbReference>
<keyword evidence="1" id="KW-0732">Signal</keyword>
<dbReference type="Proteomes" id="UP000236220">
    <property type="component" value="Unassembled WGS sequence"/>
</dbReference>
<dbReference type="InterPro" id="IPR025737">
    <property type="entry name" value="FApF"/>
</dbReference>